<dbReference type="Proteomes" id="UP000177740">
    <property type="component" value="Unassembled WGS sequence"/>
</dbReference>
<evidence type="ECO:0000313" key="2">
    <source>
        <dbReference type="EMBL" id="OGZ27413.1"/>
    </source>
</evidence>
<name>A0A1G2ENP3_9BACT</name>
<reference evidence="2 3" key="1">
    <citation type="journal article" date="2016" name="Nat. Commun.">
        <title>Thousands of microbial genomes shed light on interconnected biogeochemical processes in an aquifer system.</title>
        <authorList>
            <person name="Anantharaman K."/>
            <person name="Brown C.T."/>
            <person name="Hug L.A."/>
            <person name="Sharon I."/>
            <person name="Castelle C.J."/>
            <person name="Probst A.J."/>
            <person name="Thomas B.C."/>
            <person name="Singh A."/>
            <person name="Wilkins M.J."/>
            <person name="Karaoz U."/>
            <person name="Brodie E.L."/>
            <person name="Williams K.H."/>
            <person name="Hubbard S.S."/>
            <person name="Banfield J.F."/>
        </authorList>
    </citation>
    <scope>NUCLEOTIDE SEQUENCE [LARGE SCALE GENOMIC DNA]</scope>
</reference>
<dbReference type="AlphaFoldDB" id="A0A1G2ENP3"/>
<organism evidence="2 3">
    <name type="scientific">Candidatus Nealsonbacteria bacterium RIFOXYB1_FULL_40_15</name>
    <dbReference type="NCBI Taxonomy" id="1801677"/>
    <lineage>
        <taxon>Bacteria</taxon>
        <taxon>Candidatus Nealsoniibacteriota</taxon>
    </lineage>
</organism>
<dbReference type="EMBL" id="MHMM01000006">
    <property type="protein sequence ID" value="OGZ27413.1"/>
    <property type="molecule type" value="Genomic_DNA"/>
</dbReference>
<keyword evidence="1" id="KW-1133">Transmembrane helix</keyword>
<proteinExistence type="predicted"/>
<accession>A0A1G2ENP3</accession>
<gene>
    <name evidence="2" type="ORF">A2365_02980</name>
</gene>
<evidence type="ECO:0000313" key="3">
    <source>
        <dbReference type="Proteomes" id="UP000177740"/>
    </source>
</evidence>
<sequence>MGKSAIIILFVLAVILFLIFLYKREPEKIENSEVSDSEILDFSLEKAKVIVNETFKDALDFAKECKESAGRTWCSGTAKKCSARVEIAALARDYGEWAEYWNLKFNQKQKKEKIEVILKQGNTFYQIDAGRKMSSLYREGYDFTVSMTWDQGCDPELSVEEITKTLINNINKYF</sequence>
<comment type="caution">
    <text evidence="2">The sequence shown here is derived from an EMBL/GenBank/DDBJ whole genome shotgun (WGS) entry which is preliminary data.</text>
</comment>
<protein>
    <submittedName>
        <fullName evidence="2">Uncharacterized protein</fullName>
    </submittedName>
</protein>
<keyword evidence="1" id="KW-0472">Membrane</keyword>
<evidence type="ECO:0000256" key="1">
    <source>
        <dbReference type="SAM" id="Phobius"/>
    </source>
</evidence>
<keyword evidence="1" id="KW-0812">Transmembrane</keyword>
<dbReference type="STRING" id="1801677.A2365_02980"/>
<feature type="transmembrane region" description="Helical" evidence="1">
    <location>
        <begin position="6"/>
        <end position="22"/>
    </location>
</feature>